<evidence type="ECO:0000313" key="2">
    <source>
        <dbReference type="Proteomes" id="UP001362999"/>
    </source>
</evidence>
<accession>A0AAW0BB79</accession>
<keyword evidence="2" id="KW-1185">Reference proteome</keyword>
<dbReference type="EMBL" id="JAWWNJ010000037">
    <property type="protein sequence ID" value="KAK7022431.1"/>
    <property type="molecule type" value="Genomic_DNA"/>
</dbReference>
<evidence type="ECO:0000313" key="1">
    <source>
        <dbReference type="EMBL" id="KAK7022431.1"/>
    </source>
</evidence>
<reference evidence="1 2" key="1">
    <citation type="journal article" date="2024" name="J Genomics">
        <title>Draft genome sequencing and assembly of Favolaschia claudopus CIRM-BRFM 2984 isolated from oak limbs.</title>
        <authorList>
            <person name="Navarro D."/>
            <person name="Drula E."/>
            <person name="Chaduli D."/>
            <person name="Cazenave R."/>
            <person name="Ahrendt S."/>
            <person name="Wang J."/>
            <person name="Lipzen A."/>
            <person name="Daum C."/>
            <person name="Barry K."/>
            <person name="Grigoriev I.V."/>
            <person name="Favel A."/>
            <person name="Rosso M.N."/>
            <person name="Martin F."/>
        </authorList>
    </citation>
    <scope>NUCLEOTIDE SEQUENCE [LARGE SCALE GENOMIC DNA]</scope>
    <source>
        <strain evidence="1 2">CIRM-BRFM 2984</strain>
    </source>
</reference>
<sequence length="60" mass="6811">MSILPRWPRRRPARLQYVDSIVDLFDTGQSPGIKEPLVDLYGKPEVSFFGPDEGTANMMD</sequence>
<gene>
    <name evidence="1" type="ORF">R3P38DRAFT_3195817</name>
</gene>
<dbReference type="Proteomes" id="UP001362999">
    <property type="component" value="Unassembled WGS sequence"/>
</dbReference>
<protein>
    <submittedName>
        <fullName evidence="1">Uncharacterized protein</fullName>
    </submittedName>
</protein>
<dbReference type="AlphaFoldDB" id="A0AAW0BB79"/>
<comment type="caution">
    <text evidence="1">The sequence shown here is derived from an EMBL/GenBank/DDBJ whole genome shotgun (WGS) entry which is preliminary data.</text>
</comment>
<proteinExistence type="predicted"/>
<organism evidence="1 2">
    <name type="scientific">Favolaschia claudopus</name>
    <dbReference type="NCBI Taxonomy" id="2862362"/>
    <lineage>
        <taxon>Eukaryota</taxon>
        <taxon>Fungi</taxon>
        <taxon>Dikarya</taxon>
        <taxon>Basidiomycota</taxon>
        <taxon>Agaricomycotina</taxon>
        <taxon>Agaricomycetes</taxon>
        <taxon>Agaricomycetidae</taxon>
        <taxon>Agaricales</taxon>
        <taxon>Marasmiineae</taxon>
        <taxon>Mycenaceae</taxon>
        <taxon>Favolaschia</taxon>
    </lineage>
</organism>
<name>A0AAW0BB79_9AGAR</name>